<feature type="transmembrane region" description="Helical" evidence="8">
    <location>
        <begin position="312"/>
        <end position="342"/>
    </location>
</feature>
<dbReference type="InterPro" id="IPR002549">
    <property type="entry name" value="AI-2E-like"/>
</dbReference>
<feature type="transmembrane region" description="Helical" evidence="8">
    <location>
        <begin position="159"/>
        <end position="178"/>
    </location>
</feature>
<keyword evidence="3" id="KW-0813">Transport</keyword>
<reference evidence="9" key="1">
    <citation type="submission" date="2020-01" db="EMBL/GenBank/DDBJ databases">
        <authorList>
            <person name="Meier V. D."/>
            <person name="Meier V D."/>
        </authorList>
    </citation>
    <scope>NUCLEOTIDE SEQUENCE</scope>
    <source>
        <strain evidence="9">HLG_WM_MAG_07</strain>
    </source>
</reference>
<keyword evidence="7 8" id="KW-0472">Membrane</keyword>
<evidence type="ECO:0000256" key="7">
    <source>
        <dbReference type="ARBA" id="ARBA00023136"/>
    </source>
</evidence>
<evidence type="ECO:0000256" key="5">
    <source>
        <dbReference type="ARBA" id="ARBA00022692"/>
    </source>
</evidence>
<evidence type="ECO:0000256" key="2">
    <source>
        <dbReference type="ARBA" id="ARBA00009773"/>
    </source>
</evidence>
<feature type="transmembrane region" description="Helical" evidence="8">
    <location>
        <begin position="242"/>
        <end position="270"/>
    </location>
</feature>
<keyword evidence="6 8" id="KW-1133">Transmembrane helix</keyword>
<dbReference type="GO" id="GO:0055085">
    <property type="term" value="P:transmembrane transport"/>
    <property type="evidence" value="ECO:0007669"/>
    <property type="project" value="TreeGrafter"/>
</dbReference>
<accession>A0A6S6TFT1</accession>
<dbReference type="PANTHER" id="PTHR21716">
    <property type="entry name" value="TRANSMEMBRANE PROTEIN"/>
    <property type="match status" value="1"/>
</dbReference>
<evidence type="ECO:0000313" key="9">
    <source>
        <dbReference type="EMBL" id="CAA6821991.1"/>
    </source>
</evidence>
<dbReference type="PANTHER" id="PTHR21716:SF53">
    <property type="entry name" value="PERMEASE PERM-RELATED"/>
    <property type="match status" value="1"/>
</dbReference>
<keyword evidence="4" id="KW-1003">Cell membrane</keyword>
<protein>
    <submittedName>
        <fullName evidence="9">Permease PerM (= YfgO)</fullName>
    </submittedName>
</protein>
<feature type="transmembrane region" description="Helical" evidence="8">
    <location>
        <begin position="217"/>
        <end position="236"/>
    </location>
</feature>
<name>A0A6S6TFT1_9GAMM</name>
<dbReference type="EMBL" id="CACVAY010000108">
    <property type="protein sequence ID" value="CAA6821991.1"/>
    <property type="molecule type" value="Genomic_DNA"/>
</dbReference>
<organism evidence="9">
    <name type="scientific">uncultured Thiotrichaceae bacterium</name>
    <dbReference type="NCBI Taxonomy" id="298394"/>
    <lineage>
        <taxon>Bacteria</taxon>
        <taxon>Pseudomonadati</taxon>
        <taxon>Pseudomonadota</taxon>
        <taxon>Gammaproteobacteria</taxon>
        <taxon>Thiotrichales</taxon>
        <taxon>Thiotrichaceae</taxon>
        <taxon>environmental samples</taxon>
    </lineage>
</organism>
<feature type="transmembrane region" description="Helical" evidence="8">
    <location>
        <begin position="277"/>
        <end position="300"/>
    </location>
</feature>
<keyword evidence="5 8" id="KW-0812">Transmembrane</keyword>
<dbReference type="GO" id="GO:0005886">
    <property type="term" value="C:plasma membrane"/>
    <property type="evidence" value="ECO:0007669"/>
    <property type="project" value="UniProtKB-SubCell"/>
</dbReference>
<proteinExistence type="inferred from homology"/>
<sequence length="362" mass="40644">MKKLFDDWFTRYFSDPQVVILAVLLIIASLTIFFVGDILVPVFAALIIAYLLEGSIDSLQRYKIPRFVALMISFSLFLLMLLLTIFVLAPLMVRQATQFVVQIPRMMTEGQALLMQLPEKYPNIMSEAQMMEIIGGLRAQAAELSQNVVSFSLASVADVLTFMVYLIMVPLLIFFFLIDKDKIIYWAQGFLPKDRTLVASIWHEVNQKIAGYIRGKFAEILVVWIVSLITFLSLGLEYAVLLSFMVGVSVLIPYVGAAVITAPIALVAYFQWGFDSNFAYVMIAYAIIQFLDGNLLVPLLFSEMVNLHPTAIIVAVLVFGGLWGIWGVFFAIPLATLINAVINAWPHHQEEKPTQISRQTAN</sequence>
<evidence type="ECO:0000256" key="6">
    <source>
        <dbReference type="ARBA" id="ARBA00022989"/>
    </source>
</evidence>
<feature type="transmembrane region" description="Helical" evidence="8">
    <location>
        <begin position="20"/>
        <end position="52"/>
    </location>
</feature>
<comment type="similarity">
    <text evidence="2">Belongs to the autoinducer-2 exporter (AI-2E) (TC 2.A.86) family.</text>
</comment>
<gene>
    <name evidence="9" type="ORF">HELGO_WM20306</name>
</gene>
<evidence type="ECO:0000256" key="3">
    <source>
        <dbReference type="ARBA" id="ARBA00022448"/>
    </source>
</evidence>
<evidence type="ECO:0000256" key="1">
    <source>
        <dbReference type="ARBA" id="ARBA00004651"/>
    </source>
</evidence>
<evidence type="ECO:0000256" key="4">
    <source>
        <dbReference type="ARBA" id="ARBA00022475"/>
    </source>
</evidence>
<feature type="transmembrane region" description="Helical" evidence="8">
    <location>
        <begin position="64"/>
        <end position="89"/>
    </location>
</feature>
<dbReference type="AlphaFoldDB" id="A0A6S6TFT1"/>
<evidence type="ECO:0000256" key="8">
    <source>
        <dbReference type="SAM" id="Phobius"/>
    </source>
</evidence>
<dbReference type="Pfam" id="PF01594">
    <property type="entry name" value="AI-2E_transport"/>
    <property type="match status" value="1"/>
</dbReference>
<comment type="subcellular location">
    <subcellularLocation>
        <location evidence="1">Cell membrane</location>
        <topology evidence="1">Multi-pass membrane protein</topology>
    </subcellularLocation>
</comment>